<feature type="compositionally biased region" description="Basic and acidic residues" evidence="1">
    <location>
        <begin position="136"/>
        <end position="156"/>
    </location>
</feature>
<evidence type="ECO:0000256" key="1">
    <source>
        <dbReference type="SAM" id="MobiDB-lite"/>
    </source>
</evidence>
<accession>A0A8H4LSV8</accession>
<dbReference type="OrthoDB" id="2155261at2759"/>
<keyword evidence="4" id="KW-1185">Reference proteome</keyword>
<dbReference type="EMBL" id="JAAVMX010000009">
    <property type="protein sequence ID" value="KAF4504823.1"/>
    <property type="molecule type" value="Genomic_DNA"/>
</dbReference>
<dbReference type="GO" id="GO:0003779">
    <property type="term" value="F:actin binding"/>
    <property type="evidence" value="ECO:0007669"/>
    <property type="project" value="InterPro"/>
</dbReference>
<evidence type="ECO:0000313" key="3">
    <source>
        <dbReference type="EMBL" id="KAF4504823.1"/>
    </source>
</evidence>
<dbReference type="InterPro" id="IPR011989">
    <property type="entry name" value="ARM-like"/>
</dbReference>
<organism evidence="3 4">
    <name type="scientific">Ophiocordyceps sinensis</name>
    <dbReference type="NCBI Taxonomy" id="72228"/>
    <lineage>
        <taxon>Eukaryota</taxon>
        <taxon>Fungi</taxon>
        <taxon>Dikarya</taxon>
        <taxon>Ascomycota</taxon>
        <taxon>Pezizomycotina</taxon>
        <taxon>Sordariomycetes</taxon>
        <taxon>Hypocreomycetidae</taxon>
        <taxon>Hypocreales</taxon>
        <taxon>Ophiocordycipitaceae</taxon>
        <taxon>Ophiocordyceps</taxon>
    </lineage>
</organism>
<feature type="compositionally biased region" description="Low complexity" evidence="1">
    <location>
        <begin position="36"/>
        <end position="48"/>
    </location>
</feature>
<protein>
    <recommendedName>
        <fullName evidence="2">Formin GTPase-binding domain-containing protein</fullName>
    </recommendedName>
</protein>
<dbReference type="InterPro" id="IPR010473">
    <property type="entry name" value="GTPase-bd"/>
</dbReference>
<comment type="caution">
    <text evidence="3">The sequence shown here is derived from an EMBL/GenBank/DDBJ whole genome shotgun (WGS) entry which is preliminary data.</text>
</comment>
<dbReference type="SMART" id="SM01140">
    <property type="entry name" value="Drf_GBD"/>
    <property type="match status" value="1"/>
</dbReference>
<dbReference type="Gene3D" id="1.25.10.10">
    <property type="entry name" value="Leucine-rich Repeat Variant"/>
    <property type="match status" value="1"/>
</dbReference>
<dbReference type="AlphaFoldDB" id="A0A8H4LSV8"/>
<feature type="domain" description="Formin GTPase-binding" evidence="2">
    <location>
        <begin position="250"/>
        <end position="523"/>
    </location>
</feature>
<evidence type="ECO:0000259" key="2">
    <source>
        <dbReference type="SMART" id="SM01140"/>
    </source>
</evidence>
<sequence length="765" mass="86002">MASDGHVYAPDAPPQHHHKPSSSGLISFLHRRRASGGRPLPSSPLPSLQDGAMAVGYFAKNNPGALGELQHNRQEPAPRSSPPKSLRREQDTKYQWGDVSLKPVADRHSPKKTKSGTNLVGLLSRPKSLKNLYKLSTDDELRAARDKEARDKENRVPDSPGPPRSPMFAPFADARERFSVDSAKPPKALHAARVYSDPKAAATSRQPSRTETEKPTGRMQRGRVLDAFSALTHAGRSKSAASSPTMEYPDHILRPHDIERQLEDLLDRRNIPENQRYKMRNLNDTIKMEFIRQDWAEMQAARPDRSGSSRSVDATTLAGSDCDDDKPKRTRGRSFTFSRGKKDSTSPAKKPKGEGSVSRHLRSKSIDSVSLDRPSSSAYSTSSTLFSKIKLQQGPGDYVAYLAKVQKPELVEVGKLHKLRLLLRNETVAWIEDFIQQGGIKEIVGLLNRIMEVEWREEHEDALLHENLLCLKALSTTARAMEYLHSVQAHLFRRLLHLLFDPDKKGPSEFTTRNIITSVLLTYIESAAPADRVARARIVLAHLRDQEPKEEERPLPFVLEMRQQRPYRVWCKEVVSVTKEVFWIFLHNLNVVALPSDMDAKTAARVASDDAASHGPYAYMLRHFPPERPPVPAAPYVGGVEWDATNYLASHLDLMSAILACTPTPDERNALRSEFRVSGWERCLGDSLRLCKEKFYGSVHTALRTWVAAAAEDGWDVRHVRFGPEPETRKSPWAAKVKVEEAPRLDMPKLDFELGQPRVAHDAWL</sequence>
<feature type="region of interest" description="Disordered" evidence="1">
    <location>
        <begin position="300"/>
        <end position="379"/>
    </location>
</feature>
<feature type="region of interest" description="Disordered" evidence="1">
    <location>
        <begin position="181"/>
        <end position="219"/>
    </location>
</feature>
<gene>
    <name evidence="3" type="ORF">G6O67_008229</name>
</gene>
<dbReference type="InterPro" id="IPR016024">
    <property type="entry name" value="ARM-type_fold"/>
</dbReference>
<proteinExistence type="predicted"/>
<reference evidence="3 4" key="1">
    <citation type="journal article" date="2020" name="Genome Biol. Evol.">
        <title>A new high-quality draft genome assembly of the Chinese cordyceps Ophiocordyceps sinensis.</title>
        <authorList>
            <person name="Shu R."/>
            <person name="Zhang J."/>
            <person name="Meng Q."/>
            <person name="Zhang H."/>
            <person name="Zhou G."/>
            <person name="Li M."/>
            <person name="Wu P."/>
            <person name="Zhao Y."/>
            <person name="Chen C."/>
            <person name="Qin Q."/>
        </authorList>
    </citation>
    <scope>NUCLEOTIDE SEQUENCE [LARGE SCALE GENOMIC DNA]</scope>
    <source>
        <strain evidence="3 4">IOZ07</strain>
    </source>
</reference>
<evidence type="ECO:0000313" key="4">
    <source>
        <dbReference type="Proteomes" id="UP000557566"/>
    </source>
</evidence>
<feature type="region of interest" description="Disordered" evidence="1">
    <location>
        <begin position="1"/>
        <end position="50"/>
    </location>
</feature>
<feature type="region of interest" description="Disordered" evidence="1">
    <location>
        <begin position="62"/>
        <end position="169"/>
    </location>
</feature>
<dbReference type="SUPFAM" id="SSF48371">
    <property type="entry name" value="ARM repeat"/>
    <property type="match status" value="1"/>
</dbReference>
<name>A0A8H4LSV8_9HYPO</name>
<dbReference type="GO" id="GO:0031267">
    <property type="term" value="F:small GTPase binding"/>
    <property type="evidence" value="ECO:0007669"/>
    <property type="project" value="InterPro"/>
</dbReference>
<feature type="compositionally biased region" description="Polar residues" evidence="1">
    <location>
        <begin position="308"/>
        <end position="318"/>
    </location>
</feature>
<dbReference type="Proteomes" id="UP000557566">
    <property type="component" value="Unassembled WGS sequence"/>
</dbReference>
<dbReference type="Pfam" id="PF06371">
    <property type="entry name" value="Drf_GBD"/>
    <property type="match status" value="1"/>
</dbReference>
<dbReference type="GO" id="GO:0030036">
    <property type="term" value="P:actin cytoskeleton organization"/>
    <property type="evidence" value="ECO:0007669"/>
    <property type="project" value="InterPro"/>
</dbReference>